<sequence length="138" mass="15702">MKIPETIKNDSKLDQQLTNLINDAYMGEFMVPSAIKKTSAFVTTLILDLYSQVLNAPAKTHQEIPATNIEEKSLEELEFLAKKIIDLDDIQDDTQSETSCDDDASCHDIEMQMADSNPKIIKFTPQEKEFQFNIPYPE</sequence>
<evidence type="ECO:0000313" key="2">
    <source>
        <dbReference type="Proteomes" id="UP001211907"/>
    </source>
</evidence>
<dbReference type="Proteomes" id="UP001211907">
    <property type="component" value="Unassembled WGS sequence"/>
</dbReference>
<dbReference type="EMBL" id="JADGJH010005610">
    <property type="protein sequence ID" value="KAJ3079946.1"/>
    <property type="molecule type" value="Genomic_DNA"/>
</dbReference>
<gene>
    <name evidence="1" type="ORF">HK100_010279</name>
</gene>
<comment type="caution">
    <text evidence="1">The sequence shown here is derived from an EMBL/GenBank/DDBJ whole genome shotgun (WGS) entry which is preliminary data.</text>
</comment>
<evidence type="ECO:0000313" key="1">
    <source>
        <dbReference type="EMBL" id="KAJ3079946.1"/>
    </source>
</evidence>
<protein>
    <submittedName>
        <fullName evidence="1">Uncharacterized protein</fullName>
    </submittedName>
</protein>
<dbReference type="AlphaFoldDB" id="A0AAD5SLA5"/>
<proteinExistence type="predicted"/>
<feature type="non-terminal residue" evidence="1">
    <location>
        <position position="138"/>
    </location>
</feature>
<accession>A0AAD5SLA5</accession>
<reference evidence="1" key="1">
    <citation type="submission" date="2020-05" db="EMBL/GenBank/DDBJ databases">
        <title>Phylogenomic resolution of chytrid fungi.</title>
        <authorList>
            <person name="Stajich J.E."/>
            <person name="Amses K."/>
            <person name="Simmons R."/>
            <person name="Seto K."/>
            <person name="Myers J."/>
            <person name="Bonds A."/>
            <person name="Quandt C.A."/>
            <person name="Barry K."/>
            <person name="Liu P."/>
            <person name="Grigoriev I."/>
            <person name="Longcore J.E."/>
            <person name="James T.Y."/>
        </authorList>
    </citation>
    <scope>NUCLEOTIDE SEQUENCE</scope>
    <source>
        <strain evidence="1">JEL0513</strain>
    </source>
</reference>
<organism evidence="1 2">
    <name type="scientific">Physocladia obscura</name>
    <dbReference type="NCBI Taxonomy" id="109957"/>
    <lineage>
        <taxon>Eukaryota</taxon>
        <taxon>Fungi</taxon>
        <taxon>Fungi incertae sedis</taxon>
        <taxon>Chytridiomycota</taxon>
        <taxon>Chytridiomycota incertae sedis</taxon>
        <taxon>Chytridiomycetes</taxon>
        <taxon>Chytridiales</taxon>
        <taxon>Chytriomycetaceae</taxon>
        <taxon>Physocladia</taxon>
    </lineage>
</organism>
<keyword evidence="2" id="KW-1185">Reference proteome</keyword>
<name>A0AAD5SLA5_9FUNG</name>